<reference evidence="1" key="1">
    <citation type="submission" date="2022-07" db="EMBL/GenBank/DDBJ databases">
        <title>Chromosome-level genome of Muraenolepis orangiensis.</title>
        <authorList>
            <person name="Kim J."/>
        </authorList>
    </citation>
    <scope>NUCLEOTIDE SEQUENCE</scope>
    <source>
        <strain evidence="1">KU_S4_2022</strain>
        <tissue evidence="1">Muscle</tissue>
    </source>
</reference>
<comment type="caution">
    <text evidence="1">The sequence shown here is derived from an EMBL/GenBank/DDBJ whole genome shotgun (WGS) entry which is preliminary data.</text>
</comment>
<organism evidence="1 2">
    <name type="scientific">Muraenolepis orangiensis</name>
    <name type="common">Patagonian moray cod</name>
    <dbReference type="NCBI Taxonomy" id="630683"/>
    <lineage>
        <taxon>Eukaryota</taxon>
        <taxon>Metazoa</taxon>
        <taxon>Chordata</taxon>
        <taxon>Craniata</taxon>
        <taxon>Vertebrata</taxon>
        <taxon>Euteleostomi</taxon>
        <taxon>Actinopterygii</taxon>
        <taxon>Neopterygii</taxon>
        <taxon>Teleostei</taxon>
        <taxon>Neoteleostei</taxon>
        <taxon>Acanthomorphata</taxon>
        <taxon>Zeiogadaria</taxon>
        <taxon>Gadariae</taxon>
        <taxon>Gadiformes</taxon>
        <taxon>Muraenolepidoidei</taxon>
        <taxon>Muraenolepididae</taxon>
        <taxon>Muraenolepis</taxon>
    </lineage>
</organism>
<accession>A0A9Q0EWS0</accession>
<proteinExistence type="predicted"/>
<evidence type="ECO:0000313" key="2">
    <source>
        <dbReference type="Proteomes" id="UP001148018"/>
    </source>
</evidence>
<name>A0A9Q0EWS0_9TELE</name>
<protein>
    <submittedName>
        <fullName evidence="1">Uncharacterized protein</fullName>
    </submittedName>
</protein>
<evidence type="ECO:0000313" key="1">
    <source>
        <dbReference type="EMBL" id="KAJ3614894.1"/>
    </source>
</evidence>
<gene>
    <name evidence="1" type="ORF">NHX12_018463</name>
</gene>
<dbReference type="AlphaFoldDB" id="A0A9Q0EWS0"/>
<dbReference type="Proteomes" id="UP001148018">
    <property type="component" value="Unassembled WGS sequence"/>
</dbReference>
<sequence length="98" mass="10509">ETDGCQGLVDFMKRALRAYSSGGEAIQPFQPSSVPTPTYPLRAVQERGPVNAEAARTGETQSFMAVVAGALHCPPRPPEILQILIGFGEFLSESGKFE</sequence>
<keyword evidence="2" id="KW-1185">Reference proteome</keyword>
<dbReference type="EMBL" id="JANIIK010000034">
    <property type="protein sequence ID" value="KAJ3614894.1"/>
    <property type="molecule type" value="Genomic_DNA"/>
</dbReference>
<feature type="non-terminal residue" evidence="1">
    <location>
        <position position="1"/>
    </location>
</feature>